<accession>A0ABN3GLW1</accession>
<keyword evidence="2" id="KW-1185">Reference proteome</keyword>
<dbReference type="Proteomes" id="UP001500253">
    <property type="component" value="Unassembled WGS sequence"/>
</dbReference>
<evidence type="ECO:0000313" key="1">
    <source>
        <dbReference type="EMBL" id="GAA2355113.1"/>
    </source>
</evidence>
<organism evidence="1 2">
    <name type="scientific">Streptomyces cuspidosporus</name>
    <dbReference type="NCBI Taxonomy" id="66882"/>
    <lineage>
        <taxon>Bacteria</taxon>
        <taxon>Bacillati</taxon>
        <taxon>Actinomycetota</taxon>
        <taxon>Actinomycetes</taxon>
        <taxon>Kitasatosporales</taxon>
        <taxon>Streptomycetaceae</taxon>
        <taxon>Streptomyces</taxon>
    </lineage>
</organism>
<gene>
    <name evidence="1" type="ORF">GCM10010246_50180</name>
</gene>
<sequence length="69" mass="6639">MPSFAALAVEAVAKTVARAAASATPPSFFMCCSPLCGGPPVCRADRILMGPIGAVSGGPVSDGVATCGA</sequence>
<dbReference type="EMBL" id="BAAASD010000023">
    <property type="protein sequence ID" value="GAA2355113.1"/>
    <property type="molecule type" value="Genomic_DNA"/>
</dbReference>
<evidence type="ECO:0000313" key="2">
    <source>
        <dbReference type="Proteomes" id="UP001500253"/>
    </source>
</evidence>
<protein>
    <recommendedName>
        <fullName evidence="3">Secreted protein</fullName>
    </recommendedName>
</protein>
<proteinExistence type="predicted"/>
<evidence type="ECO:0008006" key="3">
    <source>
        <dbReference type="Google" id="ProtNLM"/>
    </source>
</evidence>
<reference evidence="1 2" key="1">
    <citation type="journal article" date="2019" name="Int. J. Syst. Evol. Microbiol.">
        <title>The Global Catalogue of Microorganisms (GCM) 10K type strain sequencing project: providing services to taxonomists for standard genome sequencing and annotation.</title>
        <authorList>
            <consortium name="The Broad Institute Genomics Platform"/>
            <consortium name="The Broad Institute Genome Sequencing Center for Infectious Disease"/>
            <person name="Wu L."/>
            <person name="Ma J."/>
        </authorList>
    </citation>
    <scope>NUCLEOTIDE SEQUENCE [LARGE SCALE GENOMIC DNA]</scope>
    <source>
        <strain evidence="1 2">JCM 4316</strain>
    </source>
</reference>
<name>A0ABN3GLW1_9ACTN</name>
<comment type="caution">
    <text evidence="1">The sequence shown here is derived from an EMBL/GenBank/DDBJ whole genome shotgun (WGS) entry which is preliminary data.</text>
</comment>